<keyword evidence="4" id="KW-1185">Reference proteome</keyword>
<evidence type="ECO:0000313" key="4">
    <source>
        <dbReference type="Proteomes" id="UP000766570"/>
    </source>
</evidence>
<accession>A0ABS4WAF4</accession>
<keyword evidence="1" id="KW-0732">Signal</keyword>
<gene>
    <name evidence="3" type="ORF">JOF46_001101</name>
</gene>
<dbReference type="InterPro" id="IPR026004">
    <property type="entry name" value="Septum_form"/>
</dbReference>
<dbReference type="RefSeq" id="WP_209906401.1">
    <property type="nucleotide sequence ID" value="NZ_BAAAMI010000019.1"/>
</dbReference>
<reference evidence="3 4" key="1">
    <citation type="submission" date="2021-03" db="EMBL/GenBank/DDBJ databases">
        <title>Sequencing the genomes of 1000 actinobacteria strains.</title>
        <authorList>
            <person name="Klenk H.-P."/>
        </authorList>
    </citation>
    <scope>NUCLEOTIDE SEQUENCE [LARGE SCALE GENOMIC DNA]</scope>
    <source>
        <strain evidence="3 4">DSM 15454</strain>
    </source>
</reference>
<dbReference type="Pfam" id="PF13845">
    <property type="entry name" value="Septum_form"/>
    <property type="match status" value="1"/>
</dbReference>
<dbReference type="PROSITE" id="PS51257">
    <property type="entry name" value="PROKAR_LIPOPROTEIN"/>
    <property type="match status" value="1"/>
</dbReference>
<evidence type="ECO:0000259" key="2">
    <source>
        <dbReference type="Pfam" id="PF13845"/>
    </source>
</evidence>
<sequence length="161" mass="17303">MIRSTKTAILFVAGALALSGCALIGASEAPRDESGAIDKKANADAFSIRVGDCINDPGEGDVDRVPVVPCSEPHELEVFHEFSIQTADFPETQEAMDELTFDQCDPAFRTFVGRSYEESSLDYTSMQPTKSSWADGDRLVHCLVTDPESPKITGSLAGANQ</sequence>
<comment type="caution">
    <text evidence="3">The sequence shown here is derived from an EMBL/GenBank/DDBJ whole genome shotgun (WGS) entry which is preliminary data.</text>
</comment>
<proteinExistence type="predicted"/>
<feature type="domain" description="Septum formation-related" evidence="2">
    <location>
        <begin position="51"/>
        <end position="149"/>
    </location>
</feature>
<evidence type="ECO:0000313" key="3">
    <source>
        <dbReference type="EMBL" id="MBP2373189.1"/>
    </source>
</evidence>
<dbReference type="EMBL" id="JAGIOE010000001">
    <property type="protein sequence ID" value="MBP2373189.1"/>
    <property type="molecule type" value="Genomic_DNA"/>
</dbReference>
<name>A0ABS4WAF4_9MICC</name>
<organism evidence="3 4">
    <name type="scientific">Paeniglutamicibacter psychrophenolicus</name>
    <dbReference type="NCBI Taxonomy" id="257454"/>
    <lineage>
        <taxon>Bacteria</taxon>
        <taxon>Bacillati</taxon>
        <taxon>Actinomycetota</taxon>
        <taxon>Actinomycetes</taxon>
        <taxon>Micrococcales</taxon>
        <taxon>Micrococcaceae</taxon>
        <taxon>Paeniglutamicibacter</taxon>
    </lineage>
</organism>
<dbReference type="Proteomes" id="UP000766570">
    <property type="component" value="Unassembled WGS sequence"/>
</dbReference>
<feature type="signal peptide" evidence="1">
    <location>
        <begin position="1"/>
        <end position="24"/>
    </location>
</feature>
<feature type="chain" id="PRO_5045205980" description="Septum formation-related domain-containing protein" evidence="1">
    <location>
        <begin position="25"/>
        <end position="161"/>
    </location>
</feature>
<evidence type="ECO:0000256" key="1">
    <source>
        <dbReference type="SAM" id="SignalP"/>
    </source>
</evidence>
<protein>
    <recommendedName>
        <fullName evidence="2">Septum formation-related domain-containing protein</fullName>
    </recommendedName>
</protein>